<keyword evidence="2" id="KW-1185">Reference proteome</keyword>
<dbReference type="RefSeq" id="WP_259662428.1">
    <property type="nucleotide sequence ID" value="NZ_JAHXRI010000025.1"/>
</dbReference>
<evidence type="ECO:0000313" key="1">
    <source>
        <dbReference type="EMBL" id="MBZ1352025.1"/>
    </source>
</evidence>
<evidence type="ECO:0000313" key="2">
    <source>
        <dbReference type="Proteomes" id="UP000739565"/>
    </source>
</evidence>
<proteinExistence type="predicted"/>
<dbReference type="Proteomes" id="UP000739565">
    <property type="component" value="Unassembled WGS sequence"/>
</dbReference>
<sequence>MSAVGRYLEEQGIPTVQISLIREHTAALKAPRALWVPFMLGRPFGAPKEPEFQARVLREALALLPRLDGPVLEDFPEDAPPDRLGVEDHQLVCPVSFPGPIPDGSVAQRLSSEVAQLAAWHELSVLARGRTTLGVTGATPAELATFIASWLGERPEGVLKDPTMAPAVALKFATDELKSFYYEAKAMQPGGHTSDSILRWFWLETCAGEAFLALRKRLGQEADPSFKGLATLSMVPRVVLAMVQE</sequence>
<dbReference type="EMBL" id="JAHXRI010000025">
    <property type="protein sequence ID" value="MBZ1352025.1"/>
    <property type="molecule type" value="Genomic_DNA"/>
</dbReference>
<protein>
    <submittedName>
        <fullName evidence="1">Uncharacterized protein</fullName>
    </submittedName>
</protein>
<dbReference type="AlphaFoldDB" id="A0A953T412"/>
<accession>A0A953T412</accession>
<gene>
    <name evidence="1" type="ORF">KZZ10_15375</name>
</gene>
<organism evidence="1 2">
    <name type="scientific">Zwartia hollandica</name>
    <dbReference type="NCBI Taxonomy" id="324606"/>
    <lineage>
        <taxon>Bacteria</taxon>
        <taxon>Pseudomonadati</taxon>
        <taxon>Pseudomonadota</taxon>
        <taxon>Betaproteobacteria</taxon>
        <taxon>Burkholderiales</taxon>
        <taxon>Alcaligenaceae</taxon>
        <taxon>Zwartia</taxon>
    </lineage>
</organism>
<name>A0A953T412_9BURK</name>
<comment type="caution">
    <text evidence="1">The sequence shown here is derived from an EMBL/GenBank/DDBJ whole genome shotgun (WGS) entry which is preliminary data.</text>
</comment>
<reference evidence="1" key="1">
    <citation type="submission" date="2021-07" db="EMBL/GenBank/DDBJ databases">
        <title>New genus and species of the family Alcaligenaceae.</title>
        <authorList>
            <person name="Hahn M.W."/>
        </authorList>
    </citation>
    <scope>NUCLEOTIDE SEQUENCE</scope>
    <source>
        <strain evidence="1">LF4-65</strain>
    </source>
</reference>